<dbReference type="SUPFAM" id="SSF51338">
    <property type="entry name" value="Composite domain of metallo-dependent hydrolases"/>
    <property type="match status" value="1"/>
</dbReference>
<dbReference type="InterPro" id="IPR033932">
    <property type="entry name" value="YtcJ-like"/>
</dbReference>
<dbReference type="RefSeq" id="WP_161811869.1">
    <property type="nucleotide sequence ID" value="NZ_BLJN01000002.1"/>
</dbReference>
<dbReference type="InterPro" id="IPR032466">
    <property type="entry name" value="Metal_Hydrolase"/>
</dbReference>
<feature type="domain" description="Amidohydrolase 3" evidence="2">
    <location>
        <begin position="78"/>
        <end position="580"/>
    </location>
</feature>
<comment type="caution">
    <text evidence="3">The sequence shown here is derived from an EMBL/GenBank/DDBJ whole genome shotgun (WGS) entry which is preliminary data.</text>
</comment>
<keyword evidence="1" id="KW-0732">Signal</keyword>
<dbReference type="Gene3D" id="2.30.40.10">
    <property type="entry name" value="Urease, subunit C, domain 1"/>
    <property type="match status" value="1"/>
</dbReference>
<proteinExistence type="predicted"/>
<dbReference type="Gene3D" id="3.20.20.140">
    <property type="entry name" value="Metal-dependent hydrolases"/>
    <property type="match status" value="1"/>
</dbReference>
<dbReference type="AlphaFoldDB" id="A0A829YBE6"/>
<dbReference type="PANTHER" id="PTHR22642">
    <property type="entry name" value="IMIDAZOLONEPROPIONASE"/>
    <property type="match status" value="1"/>
</dbReference>
<dbReference type="Pfam" id="PF07969">
    <property type="entry name" value="Amidohydro_3"/>
    <property type="match status" value="1"/>
</dbReference>
<dbReference type="SUPFAM" id="SSF51556">
    <property type="entry name" value="Metallo-dependent hydrolases"/>
    <property type="match status" value="1"/>
</dbReference>
<feature type="chain" id="PRO_5032732742" description="Amidohydrolase 3 domain-containing protein" evidence="1">
    <location>
        <begin position="29"/>
        <end position="599"/>
    </location>
</feature>
<dbReference type="Gene3D" id="3.10.310.70">
    <property type="match status" value="1"/>
</dbReference>
<dbReference type="GO" id="GO:0016810">
    <property type="term" value="F:hydrolase activity, acting on carbon-nitrogen (but not peptide) bonds"/>
    <property type="evidence" value="ECO:0007669"/>
    <property type="project" value="InterPro"/>
</dbReference>
<name>A0A829YBE6_9GAMM</name>
<sequence length="599" mass="66054">MKMFSRRSLVAAGCAVAMGIGSMTAAFAATEVDLILTNGKIATVDAQNNFVTTVVVDKGRILATGDASIASGYTASKTLDLGGKTVLPGFVDNHVHPGPREPLVAPGEVDLVHAYTWAENEKALREAVKKLPPGVWLRANAFRRYFTDAEPATVWINEDVKKIPTRQMLDKVVPNNPLIVRASQLVVANSLALRMFGITKDTPQPAAGDGKIEKDANGEPTGVLWYSVGDAIEAFAPPLPPTPKLSARDEFLGYKDFFVNMRHLGVTSLNIAAANQYTLRLYQNLQGEFKGELPRMTVQPGLRAEDFDALQKNLAALEGYGWHTGAGNEWVKLGAIKMFLDGGYTFSRPWPINSEPHKHVETYKGGWRSEPDYFYHVFKRAHKLGWQLGIHSAGDEASVIITNVLERVIKESPREDHRHHLIHVEVGPPEATYQKMKELGIGVALQPNFTYGLQPFFSLALKGEQLARNNPARTILDHGLKLTFGSDERPYGPMYGLYAAVTRRGADGKVYGPEEAITLQQAIRAYTIDAAWQTFDEKTRGSIEPGKVADFAVLSDDIFTIDPLKIKELTVLQTIINGRIFDTPAGLPNYYHPVQQPRK</sequence>
<evidence type="ECO:0000313" key="3">
    <source>
        <dbReference type="EMBL" id="GFE80148.1"/>
    </source>
</evidence>
<evidence type="ECO:0000256" key="1">
    <source>
        <dbReference type="SAM" id="SignalP"/>
    </source>
</evidence>
<gene>
    <name evidence="3" type="ORF">GCM10011487_21480</name>
</gene>
<feature type="signal peptide" evidence="1">
    <location>
        <begin position="1"/>
        <end position="28"/>
    </location>
</feature>
<dbReference type="PANTHER" id="PTHR22642:SF2">
    <property type="entry name" value="PROTEIN LONG AFTER FAR-RED 3"/>
    <property type="match status" value="1"/>
</dbReference>
<keyword evidence="4" id="KW-1185">Reference proteome</keyword>
<organism evidence="3 4">
    <name type="scientific">Steroidobacter agaridevorans</name>
    <dbReference type="NCBI Taxonomy" id="2695856"/>
    <lineage>
        <taxon>Bacteria</taxon>
        <taxon>Pseudomonadati</taxon>
        <taxon>Pseudomonadota</taxon>
        <taxon>Gammaproteobacteria</taxon>
        <taxon>Steroidobacterales</taxon>
        <taxon>Steroidobacteraceae</taxon>
        <taxon>Steroidobacter</taxon>
    </lineage>
</organism>
<dbReference type="Proteomes" id="UP000445000">
    <property type="component" value="Unassembled WGS sequence"/>
</dbReference>
<dbReference type="EMBL" id="BLJN01000002">
    <property type="protein sequence ID" value="GFE80148.1"/>
    <property type="molecule type" value="Genomic_DNA"/>
</dbReference>
<accession>A0A829YBE6</accession>
<dbReference type="InterPro" id="IPR013108">
    <property type="entry name" value="Amidohydro_3"/>
</dbReference>
<reference evidence="4" key="1">
    <citation type="submission" date="2020-01" db="EMBL/GenBank/DDBJ databases">
        <title>'Steroidobacter agaridevorans' sp. nov., agar-degrading bacteria isolated from rhizosphere soils.</title>
        <authorList>
            <person name="Ikenaga M."/>
            <person name="Kataoka M."/>
            <person name="Murouchi A."/>
            <person name="Katsuragi S."/>
            <person name="Sakai M."/>
        </authorList>
    </citation>
    <scope>NUCLEOTIDE SEQUENCE [LARGE SCALE GENOMIC DNA]</scope>
    <source>
        <strain evidence="4">YU21-B</strain>
    </source>
</reference>
<evidence type="ECO:0000313" key="4">
    <source>
        <dbReference type="Proteomes" id="UP000445000"/>
    </source>
</evidence>
<dbReference type="InterPro" id="IPR011059">
    <property type="entry name" value="Metal-dep_hydrolase_composite"/>
</dbReference>
<protein>
    <recommendedName>
        <fullName evidence="2">Amidohydrolase 3 domain-containing protein</fullName>
    </recommendedName>
</protein>
<dbReference type="CDD" id="cd01300">
    <property type="entry name" value="YtcJ_like"/>
    <property type="match status" value="1"/>
</dbReference>
<evidence type="ECO:0000259" key="2">
    <source>
        <dbReference type="Pfam" id="PF07969"/>
    </source>
</evidence>